<proteinExistence type="predicted"/>
<dbReference type="RefSeq" id="WP_323337104.1">
    <property type="nucleotide sequence ID" value="NZ_JAYFSI010000021.1"/>
</dbReference>
<protein>
    <submittedName>
        <fullName evidence="1">NifU family protein</fullName>
    </submittedName>
</protein>
<gene>
    <name evidence="1" type="ORF">VA596_47520</name>
</gene>
<evidence type="ECO:0000313" key="2">
    <source>
        <dbReference type="Proteomes" id="UP001304298"/>
    </source>
</evidence>
<keyword evidence="2" id="KW-1185">Reference proteome</keyword>
<reference evidence="1 2" key="1">
    <citation type="submission" date="2023-12" db="EMBL/GenBank/DDBJ databases">
        <title>Amycolatopsis sp. V23-08.</title>
        <authorList>
            <person name="Somphong A."/>
        </authorList>
    </citation>
    <scope>NUCLEOTIDE SEQUENCE [LARGE SCALE GENOMIC DNA]</scope>
    <source>
        <strain evidence="1 2">V23-08</strain>
    </source>
</reference>
<dbReference type="EMBL" id="JAYFSI010000021">
    <property type="protein sequence ID" value="MEA5367250.1"/>
    <property type="molecule type" value="Genomic_DNA"/>
</dbReference>
<accession>A0ABU5RN77</accession>
<name>A0ABU5RN77_9PSEU</name>
<dbReference type="Gene3D" id="3.30.300.130">
    <property type="entry name" value="Fe-S cluster assembly (FSCA)"/>
    <property type="match status" value="1"/>
</dbReference>
<dbReference type="InterPro" id="IPR034904">
    <property type="entry name" value="FSCA_dom_sf"/>
</dbReference>
<dbReference type="Proteomes" id="UP001304298">
    <property type="component" value="Unassembled WGS sequence"/>
</dbReference>
<comment type="caution">
    <text evidence="1">The sequence shown here is derived from an EMBL/GenBank/DDBJ whole genome shotgun (WGS) entry which is preliminary data.</text>
</comment>
<sequence length="166" mass="17306">MTTVRAVGDRVEELLGVLLAGPGREPAEELVRQLMDLYGEGLARVVGVLRARDPALVDALAEDGLLSGLLVLHDLHPHGADVRIRRALERLGSDAEFLGVDGGVARLRRAGSRGCGSSTSDALLETALLDAAPELTGVEITEPAKLFQIGMGPPPGWGAATEGRAS</sequence>
<organism evidence="1 2">
    <name type="scientific">Amycolatopsis heterodermiae</name>
    <dbReference type="NCBI Taxonomy" id="3110235"/>
    <lineage>
        <taxon>Bacteria</taxon>
        <taxon>Bacillati</taxon>
        <taxon>Actinomycetota</taxon>
        <taxon>Actinomycetes</taxon>
        <taxon>Pseudonocardiales</taxon>
        <taxon>Pseudonocardiaceae</taxon>
        <taxon>Amycolatopsis</taxon>
    </lineage>
</organism>
<evidence type="ECO:0000313" key="1">
    <source>
        <dbReference type="EMBL" id="MEA5367250.1"/>
    </source>
</evidence>